<evidence type="ECO:0000313" key="2">
    <source>
        <dbReference type="EMBL" id="MDJ1170370.1"/>
    </source>
</evidence>
<dbReference type="EMBL" id="JAQOSP010000087">
    <property type="protein sequence ID" value="MDJ1170370.1"/>
    <property type="molecule type" value="Genomic_DNA"/>
</dbReference>
<dbReference type="Pfam" id="PF13181">
    <property type="entry name" value="TPR_8"/>
    <property type="match status" value="1"/>
</dbReference>
<organism evidence="2 3">
    <name type="scientific">Roseofilum acuticapitatum BLCC-M154</name>
    <dbReference type="NCBI Taxonomy" id="3022444"/>
    <lineage>
        <taxon>Bacteria</taxon>
        <taxon>Bacillati</taxon>
        <taxon>Cyanobacteriota</taxon>
        <taxon>Cyanophyceae</taxon>
        <taxon>Desertifilales</taxon>
        <taxon>Desertifilaceae</taxon>
        <taxon>Roseofilum</taxon>
        <taxon>Roseofilum acuticapitatum</taxon>
    </lineage>
</organism>
<keyword evidence="1" id="KW-0802">TPR repeat</keyword>
<evidence type="ECO:0000256" key="1">
    <source>
        <dbReference type="PROSITE-ProRule" id="PRU00339"/>
    </source>
</evidence>
<evidence type="ECO:0000313" key="3">
    <source>
        <dbReference type="Proteomes" id="UP001235303"/>
    </source>
</evidence>
<keyword evidence="3" id="KW-1185">Reference proteome</keyword>
<dbReference type="Proteomes" id="UP001235303">
    <property type="component" value="Unassembled WGS sequence"/>
</dbReference>
<dbReference type="InterPro" id="IPR011990">
    <property type="entry name" value="TPR-like_helical_dom_sf"/>
</dbReference>
<name>A0ABT7ATZ8_9CYAN</name>
<dbReference type="SMART" id="SM00028">
    <property type="entry name" value="TPR"/>
    <property type="match status" value="2"/>
</dbReference>
<dbReference type="RefSeq" id="WP_283754128.1">
    <property type="nucleotide sequence ID" value="NZ_JAQOSP010000087.1"/>
</dbReference>
<sequence length="359" mass="39865">MKKTVFSGSTILLTVLGNLGFSTYWLLIPKPPSAYAVKNCIEVGTIETIEGEAYKLDREQREPLTTASIICADNRLESMPSSSLTLRCFADNETRQLLPGIALDSTQLCPVVLRCEDTADPHCGRGGSQIIAQSIPEVITPRTTRLLNPKPTLQWKPVPNATTYTITIEEDIEGEIWQTETQETQLIYDGDVALIPGLSYTLKVKADSGSEVAEGRFSILSKENASIVKVAIENAKKLNNPLSELAVYKQYLLRADAIQFLEKMVNQDTQSSTVYRELGDLYWDIGRIDAAENAYLKSIDLASAQNNLQGKALGKVRLGELYQVNQRDEEAQQLFQEAKELYEQAGVLELSRKLDSLLN</sequence>
<gene>
    <name evidence="2" type="ORF">PMG71_13100</name>
</gene>
<proteinExistence type="predicted"/>
<comment type="caution">
    <text evidence="2">The sequence shown here is derived from an EMBL/GenBank/DDBJ whole genome shotgun (WGS) entry which is preliminary data.</text>
</comment>
<dbReference type="InterPro" id="IPR019734">
    <property type="entry name" value="TPR_rpt"/>
</dbReference>
<protein>
    <submittedName>
        <fullName evidence="2">Tetratricopeptide repeat protein</fullName>
    </submittedName>
</protein>
<dbReference type="Gene3D" id="1.25.40.10">
    <property type="entry name" value="Tetratricopeptide repeat domain"/>
    <property type="match status" value="1"/>
</dbReference>
<dbReference type="PROSITE" id="PS50005">
    <property type="entry name" value="TPR"/>
    <property type="match status" value="1"/>
</dbReference>
<reference evidence="2 3" key="1">
    <citation type="submission" date="2023-01" db="EMBL/GenBank/DDBJ databases">
        <title>Novel diversity within Roseofilum (Cyanobacteria; Desertifilaceae) from marine benthic mats with descriptions of four novel species.</title>
        <authorList>
            <person name="Wang Y."/>
            <person name="Berthold D.E."/>
            <person name="Hu J."/>
            <person name="Lefler F.W."/>
            <person name="Laughinghouse H.D. IV."/>
        </authorList>
    </citation>
    <scope>NUCLEOTIDE SEQUENCE [LARGE SCALE GENOMIC DNA]</scope>
    <source>
        <strain evidence="2 3">BLCC-M154</strain>
    </source>
</reference>
<accession>A0ABT7ATZ8</accession>
<feature type="repeat" description="TPR" evidence="1">
    <location>
        <begin position="272"/>
        <end position="305"/>
    </location>
</feature>
<dbReference type="SUPFAM" id="SSF48452">
    <property type="entry name" value="TPR-like"/>
    <property type="match status" value="1"/>
</dbReference>